<dbReference type="PANTHER" id="PTHR46825:SF9">
    <property type="entry name" value="BETA-LACTAMASE-RELATED DOMAIN-CONTAINING PROTEIN"/>
    <property type="match status" value="1"/>
</dbReference>
<feature type="signal peptide" evidence="1">
    <location>
        <begin position="1"/>
        <end position="19"/>
    </location>
</feature>
<organism evidence="3 4">
    <name type="scientific">Aquirufa originis</name>
    <dbReference type="NCBI Taxonomy" id="3096514"/>
    <lineage>
        <taxon>Bacteria</taxon>
        <taxon>Pseudomonadati</taxon>
        <taxon>Bacteroidota</taxon>
        <taxon>Cytophagia</taxon>
        <taxon>Cytophagales</taxon>
        <taxon>Flectobacillaceae</taxon>
        <taxon>Aquirufa</taxon>
    </lineage>
</organism>
<evidence type="ECO:0000313" key="3">
    <source>
        <dbReference type="EMBL" id="MFD3292663.1"/>
    </source>
</evidence>
<feature type="domain" description="Beta-lactamase-related" evidence="2">
    <location>
        <begin position="32"/>
        <end position="371"/>
    </location>
</feature>
<evidence type="ECO:0000313" key="4">
    <source>
        <dbReference type="Proteomes" id="UP001598112"/>
    </source>
</evidence>
<feature type="chain" id="PRO_5045419801" evidence="1">
    <location>
        <begin position="20"/>
        <end position="500"/>
    </location>
</feature>
<dbReference type="PANTHER" id="PTHR46825">
    <property type="entry name" value="D-ALANYL-D-ALANINE-CARBOXYPEPTIDASE/ENDOPEPTIDASE AMPH"/>
    <property type="match status" value="1"/>
</dbReference>
<evidence type="ECO:0000256" key="1">
    <source>
        <dbReference type="SAM" id="SignalP"/>
    </source>
</evidence>
<dbReference type="EMBL" id="JBBKXY010000001">
    <property type="protein sequence ID" value="MFD3292663.1"/>
    <property type="molecule type" value="Genomic_DNA"/>
</dbReference>
<keyword evidence="1" id="KW-0732">Signal</keyword>
<comment type="caution">
    <text evidence="3">The sequence shown here is derived from an EMBL/GenBank/DDBJ whole genome shotgun (WGS) entry which is preliminary data.</text>
</comment>
<dbReference type="Pfam" id="PF00144">
    <property type="entry name" value="Beta-lactamase"/>
    <property type="match status" value="1"/>
</dbReference>
<dbReference type="InterPro" id="IPR012338">
    <property type="entry name" value="Beta-lactam/transpept-like"/>
</dbReference>
<dbReference type="SUPFAM" id="SSF56601">
    <property type="entry name" value="beta-lactamase/transpeptidase-like"/>
    <property type="match status" value="1"/>
</dbReference>
<protein>
    <submittedName>
        <fullName evidence="3">Serine hydrolase domain-containing protein</fullName>
        <ecNumber evidence="3">3.1.1.103</ecNumber>
    </submittedName>
</protein>
<dbReference type="RefSeq" id="WP_377978005.1">
    <property type="nucleotide sequence ID" value="NZ_JBBKXY010000001.1"/>
</dbReference>
<sequence length="500" mass="56020">MKKLLFCLVAATFSLSAQTNEEKIHSFIPTLDSLFKQQANLSKMPGLVYGIVYNGRLIHSNALGLAQIENGVKADKMIDFRIASMSKSFASMAILQLRDAGKLRLDDPAANYIPELKSTKSLTKDAPVITIRHLLTHAAGFPEDNPWGDRQLGISDETFKAMIKKGITFSTNPGISYEYSNMGFAMLGLIIKNVSGQSYQSYIQEHIFKPLGMNNTYWEYSEVPANKLAYGYRWLDNKWVKQPMEHDGAYGAMGGLITTLEDFSKYTALHLSAWPERDETEKGPLKRSSLREMQFPWNISGFNPKYTYPIGRIGSSFTSYGYGLSFLQDDQGRRSVGHSGGLPGFGSNWRIYPDYDLGIISFANVTYAPASFINLKVLDSLISSTQLSPRKLPASAILKQRQSELVRLLPEWKNATETGIFAENFFLDYFPEKLAAEAKAIFGKIGAIRSIQEIEPENNLRGTFRIDGEKGSAKVYFTLSPETPALIQEYHIQEIKKAHN</sequence>
<dbReference type="EC" id="3.1.1.103" evidence="3"/>
<keyword evidence="4" id="KW-1185">Reference proteome</keyword>
<dbReference type="InterPro" id="IPR050491">
    <property type="entry name" value="AmpC-like"/>
</dbReference>
<gene>
    <name evidence="3" type="ORF">SKC35_03090</name>
</gene>
<evidence type="ECO:0000259" key="2">
    <source>
        <dbReference type="Pfam" id="PF00144"/>
    </source>
</evidence>
<proteinExistence type="predicted"/>
<dbReference type="Proteomes" id="UP001598112">
    <property type="component" value="Unassembled WGS sequence"/>
</dbReference>
<accession>A0ABW6DBH0</accession>
<dbReference type="Gene3D" id="3.40.710.10">
    <property type="entry name" value="DD-peptidase/beta-lactamase superfamily"/>
    <property type="match status" value="1"/>
</dbReference>
<keyword evidence="3" id="KW-0378">Hydrolase</keyword>
<reference evidence="3 4" key="1">
    <citation type="submission" date="2024-03" db="EMBL/GenBank/DDBJ databases">
        <title>Aquirufa genome sequencing.</title>
        <authorList>
            <person name="Pitt A."/>
            <person name="Hahn M.W."/>
        </authorList>
    </citation>
    <scope>NUCLEOTIDE SEQUENCE [LARGE SCALE GENOMIC DNA]</scope>
    <source>
        <strain evidence="3 4">KTFRIE-69F</strain>
    </source>
</reference>
<dbReference type="InterPro" id="IPR001466">
    <property type="entry name" value="Beta-lactam-related"/>
</dbReference>
<name>A0ABW6DBH0_9BACT</name>
<dbReference type="GO" id="GO:0016787">
    <property type="term" value="F:hydrolase activity"/>
    <property type="evidence" value="ECO:0007669"/>
    <property type="project" value="UniProtKB-KW"/>
</dbReference>